<evidence type="ECO:0000313" key="2">
    <source>
        <dbReference type="EMBL" id="NZA03819.1"/>
    </source>
</evidence>
<name>A0A853J0U9_LACRH</name>
<dbReference type="InterPro" id="IPR017853">
    <property type="entry name" value="GH"/>
</dbReference>
<protein>
    <submittedName>
        <fullName evidence="2">DUF1906 domain-containing protein</fullName>
    </submittedName>
</protein>
<organism evidence="2 3">
    <name type="scientific">Lacticaseibacillus rhamnosus</name>
    <name type="common">Lactobacillus rhamnosus</name>
    <dbReference type="NCBI Taxonomy" id="47715"/>
    <lineage>
        <taxon>Bacteria</taxon>
        <taxon>Bacillati</taxon>
        <taxon>Bacillota</taxon>
        <taxon>Bacilli</taxon>
        <taxon>Lactobacillales</taxon>
        <taxon>Lactobacillaceae</taxon>
        <taxon>Lacticaseibacillus</taxon>
    </lineage>
</organism>
<gene>
    <name evidence="2" type="ORF">H0N82_01480</name>
</gene>
<evidence type="ECO:0000313" key="3">
    <source>
        <dbReference type="Proteomes" id="UP000552935"/>
    </source>
</evidence>
<reference evidence="2 3" key="1">
    <citation type="submission" date="2020-07" db="EMBL/GenBank/DDBJ databases">
        <title>Organ Donor 1.</title>
        <authorList>
            <person name="Marsh A.J."/>
            <person name="Azcarate-Peril M.A."/>
        </authorList>
    </citation>
    <scope>NUCLEOTIDE SEQUENCE [LARGE SCALE GENOMIC DNA]</scope>
    <source>
        <strain evidence="2 3">AMC0712</strain>
    </source>
</reference>
<dbReference type="Pfam" id="PF08924">
    <property type="entry name" value="Rv2525c_GlyHyd-like"/>
    <property type="match status" value="1"/>
</dbReference>
<dbReference type="Gene3D" id="1.10.101.10">
    <property type="entry name" value="PGBD-like superfamily/PGBD"/>
    <property type="match status" value="2"/>
</dbReference>
<dbReference type="InterPro" id="IPR036366">
    <property type="entry name" value="PGBDSf"/>
</dbReference>
<dbReference type="RefSeq" id="WP_032957025.1">
    <property type="nucleotide sequence ID" value="NZ_CM122993.1"/>
</dbReference>
<accession>A0A853J0U9</accession>
<comment type="caution">
    <text evidence="2">The sequence shown here is derived from an EMBL/GenBank/DDBJ whole genome shotgun (WGS) entry which is preliminary data.</text>
</comment>
<dbReference type="SUPFAM" id="SSF47090">
    <property type="entry name" value="PGBD-like"/>
    <property type="match status" value="1"/>
</dbReference>
<sequence>MADEAVLAVQNWLNKTYTGIPGFEPAPTDGHTGWATIYALREALQHELGISSIGEGFGTATRTALSGVVDQLKPGYKGNIAQLIQGAFWCKGINPGTELNQNFSAETEQAFKSLQQDAGLTADGTVTVNLMAALFDMSTFVLVSGGDANVRQLQQWLNAEYSTYLGIMPCDGIYQRDTNVGLIYALQRAVGISADVANGNFGDATNAALKNVQLSVGSTGLLVKIVKYGLYLNSMYSGDFSESFGSDVATSIIRFRKFMKYPNETSGIADYTVIKGLVTSNGDTGRDSIALDTATQLTAEDVKHFRDYGFSIVGRYLTGTVGTDFKPKNLTPTEIKTILDGGMKFFPIYEDGGYVETYFTASQGRKDAQIAVAAALELGLPSGTVVYFAVDVDFQEGDIEGTVIPYITAVQNALEGSIYKTGIYGTRNVCLHAEEHGIQYSFVANMSYGWSGNLGFKMPSNWAFDQFVEYPIYGVSIDQDASSGKDQGVSHVSSSVKEVNTEFFNYLKKVQDDADAFVKNMDKNGNTVPDSLMAARLICQLYRQFRYASLPWTIMTGALNDTWIYNENKKWNITSDDDFPELTDTATGIKTDFIHMIAALASLLNFNAAVSATGTQDLAGWAGDLLTGISDSIKSADKYANLLVAMEDHIGKDASKGKSSFGVGDLLADADAVNIYASLKNGNASLYSIIDRYYNNKGNTERFNQYVSNRFSGNHDKIESDALRVLNPDGELAQTAEFGNALNAFKDKFEVSYSPDQATMAASVFKNMIQGHLEH</sequence>
<dbReference type="EMBL" id="JACCKI010000001">
    <property type="protein sequence ID" value="NZA03819.1"/>
    <property type="molecule type" value="Genomic_DNA"/>
</dbReference>
<proteinExistence type="predicted"/>
<feature type="domain" description="Rv2525c-like glycoside hydrolase-like" evidence="1">
    <location>
        <begin position="305"/>
        <end position="471"/>
    </location>
</feature>
<dbReference type="Gene3D" id="3.20.20.80">
    <property type="entry name" value="Glycosidases"/>
    <property type="match status" value="1"/>
</dbReference>
<dbReference type="SUPFAM" id="SSF51445">
    <property type="entry name" value="(Trans)glycosidases"/>
    <property type="match status" value="1"/>
</dbReference>
<dbReference type="Proteomes" id="UP000552935">
    <property type="component" value="Unassembled WGS sequence"/>
</dbReference>
<dbReference type="InterPro" id="IPR015020">
    <property type="entry name" value="Rv2525c-like_Glyco_Hydro-like"/>
</dbReference>
<evidence type="ECO:0000259" key="1">
    <source>
        <dbReference type="Pfam" id="PF08924"/>
    </source>
</evidence>
<dbReference type="AlphaFoldDB" id="A0A853J0U9"/>
<dbReference type="InterPro" id="IPR036365">
    <property type="entry name" value="PGBD-like_sf"/>
</dbReference>
<dbReference type="CDD" id="cd06418">
    <property type="entry name" value="GH25_BacA-like"/>
    <property type="match status" value="1"/>
</dbReference>